<keyword evidence="16" id="KW-1185">Reference proteome</keyword>
<gene>
    <name evidence="15" type="ORF">FXN65_18005</name>
</gene>
<keyword evidence="6 13" id="KW-0472">Membrane</keyword>
<evidence type="ECO:0000256" key="4">
    <source>
        <dbReference type="ARBA" id="ARBA00022692"/>
    </source>
</evidence>
<evidence type="ECO:0000256" key="10">
    <source>
        <dbReference type="ARBA" id="ARBA00042775"/>
    </source>
</evidence>
<evidence type="ECO:0000256" key="13">
    <source>
        <dbReference type="SAM" id="Phobius"/>
    </source>
</evidence>
<reference evidence="15 16" key="1">
    <citation type="submission" date="2019-08" db="EMBL/GenBank/DDBJ databases">
        <title>Whole-genome Sequencing of e-waste polymer degrading bacterium Pseudomonas sp. strain PE08.</title>
        <authorList>
            <person name="Kirdat K."/>
            <person name="Debbarma P."/>
            <person name="Narawade N."/>
            <person name="Suyal D."/>
            <person name="Thorat V."/>
            <person name="Shouche Y."/>
            <person name="Goel R."/>
            <person name="Yadav A."/>
        </authorList>
    </citation>
    <scope>NUCLEOTIDE SEQUENCE [LARGE SCALE GENOMIC DNA]</scope>
    <source>
        <strain evidence="15 16">PE08</strain>
    </source>
</reference>
<feature type="transmembrane region" description="Helical" evidence="13">
    <location>
        <begin position="12"/>
        <end position="34"/>
    </location>
</feature>
<dbReference type="GO" id="GO:0005886">
    <property type="term" value="C:plasma membrane"/>
    <property type="evidence" value="ECO:0007669"/>
    <property type="project" value="UniProtKB-SubCell"/>
</dbReference>
<accession>A0A5J6QMY3</accession>
<dbReference type="InterPro" id="IPR052029">
    <property type="entry name" value="PpiD_chaperone"/>
</dbReference>
<dbReference type="Proteomes" id="UP000327179">
    <property type="component" value="Chromosome"/>
</dbReference>
<evidence type="ECO:0000256" key="9">
    <source>
        <dbReference type="ARBA" id="ARBA00040743"/>
    </source>
</evidence>
<evidence type="ECO:0000313" key="16">
    <source>
        <dbReference type="Proteomes" id="UP000327179"/>
    </source>
</evidence>
<name>A0A5J6QMY3_9GAMM</name>
<feature type="domain" description="PpiC" evidence="14">
    <location>
        <begin position="262"/>
        <end position="361"/>
    </location>
</feature>
<keyword evidence="7" id="KW-0143">Chaperone</keyword>
<dbReference type="SUPFAM" id="SSF109998">
    <property type="entry name" value="Triger factor/SurA peptide-binding domain-like"/>
    <property type="match status" value="1"/>
</dbReference>
<comment type="subcellular location">
    <subcellularLocation>
        <location evidence="1">Cell inner membrane</location>
        <topology evidence="1">Single-pass type II membrane protein</topology>
        <orientation evidence="1">Periplasmic side</orientation>
    </subcellularLocation>
</comment>
<dbReference type="InterPro" id="IPR023058">
    <property type="entry name" value="PPIase_PpiC_CS"/>
</dbReference>
<keyword evidence="2" id="KW-1003">Cell membrane</keyword>
<dbReference type="Pfam" id="PF13624">
    <property type="entry name" value="SurA_N_3"/>
    <property type="match status" value="1"/>
</dbReference>
<dbReference type="RefSeq" id="WP_151134936.1">
    <property type="nucleotide sequence ID" value="NZ_CP043311.1"/>
</dbReference>
<evidence type="ECO:0000256" key="5">
    <source>
        <dbReference type="ARBA" id="ARBA00022989"/>
    </source>
</evidence>
<dbReference type="PANTHER" id="PTHR47529">
    <property type="entry name" value="PEPTIDYL-PROLYL CIS-TRANS ISOMERASE D"/>
    <property type="match status" value="1"/>
</dbReference>
<keyword evidence="11 15" id="KW-0413">Isomerase</keyword>
<dbReference type="AlphaFoldDB" id="A0A5J6QMY3"/>
<keyword evidence="12" id="KW-0175">Coiled coil</keyword>
<proteinExistence type="inferred from homology"/>
<evidence type="ECO:0000256" key="11">
    <source>
        <dbReference type="PROSITE-ProRule" id="PRU00278"/>
    </source>
</evidence>
<keyword evidence="4 13" id="KW-0812">Transmembrane</keyword>
<evidence type="ECO:0000256" key="3">
    <source>
        <dbReference type="ARBA" id="ARBA00022519"/>
    </source>
</evidence>
<keyword evidence="11" id="KW-0697">Rotamase</keyword>
<dbReference type="Pfam" id="PF00639">
    <property type="entry name" value="Rotamase"/>
    <property type="match status" value="1"/>
</dbReference>
<evidence type="ECO:0000256" key="12">
    <source>
        <dbReference type="SAM" id="Coils"/>
    </source>
</evidence>
<keyword evidence="3" id="KW-0997">Cell inner membrane</keyword>
<evidence type="ECO:0000313" key="15">
    <source>
        <dbReference type="EMBL" id="QEY63854.1"/>
    </source>
</evidence>
<evidence type="ECO:0000256" key="1">
    <source>
        <dbReference type="ARBA" id="ARBA00004382"/>
    </source>
</evidence>
<organism evidence="15 16">
    <name type="scientific">Metapseudomonas lalkuanensis</name>
    <dbReference type="NCBI Taxonomy" id="2604832"/>
    <lineage>
        <taxon>Bacteria</taxon>
        <taxon>Pseudomonadati</taxon>
        <taxon>Pseudomonadota</taxon>
        <taxon>Gammaproteobacteria</taxon>
        <taxon>Pseudomonadales</taxon>
        <taxon>Pseudomonadaceae</taxon>
        <taxon>Metapseudomonas</taxon>
    </lineage>
</organism>
<feature type="coiled-coil region" evidence="12">
    <location>
        <begin position="244"/>
        <end position="291"/>
    </location>
</feature>
<protein>
    <recommendedName>
        <fullName evidence="9">Periplasmic chaperone PpiD</fullName>
    </recommendedName>
    <alternativeName>
        <fullName evidence="10">Periplasmic folding chaperone</fullName>
    </alternativeName>
</protein>
<dbReference type="PANTHER" id="PTHR47529:SF1">
    <property type="entry name" value="PERIPLASMIC CHAPERONE PPID"/>
    <property type="match status" value="1"/>
</dbReference>
<dbReference type="GO" id="GO:0003755">
    <property type="term" value="F:peptidyl-prolyl cis-trans isomerase activity"/>
    <property type="evidence" value="ECO:0007669"/>
    <property type="project" value="UniProtKB-KW"/>
</dbReference>
<dbReference type="Gene3D" id="3.10.50.40">
    <property type="match status" value="1"/>
</dbReference>
<evidence type="ECO:0000256" key="2">
    <source>
        <dbReference type="ARBA" id="ARBA00022475"/>
    </source>
</evidence>
<keyword evidence="5 13" id="KW-1133">Transmembrane helix</keyword>
<dbReference type="PROSITE" id="PS01096">
    <property type="entry name" value="PPIC_PPIASE_1"/>
    <property type="match status" value="1"/>
</dbReference>
<evidence type="ECO:0000256" key="8">
    <source>
        <dbReference type="ARBA" id="ARBA00038408"/>
    </source>
</evidence>
<dbReference type="PROSITE" id="PS50198">
    <property type="entry name" value="PPIC_PPIASE_2"/>
    <property type="match status" value="1"/>
</dbReference>
<dbReference type="InterPro" id="IPR000297">
    <property type="entry name" value="PPIase_PpiC"/>
</dbReference>
<dbReference type="SUPFAM" id="SSF54534">
    <property type="entry name" value="FKBP-like"/>
    <property type="match status" value="1"/>
</dbReference>
<dbReference type="InterPro" id="IPR046357">
    <property type="entry name" value="PPIase_dom_sf"/>
</dbReference>
<sequence length="624" mass="69216">MLQNIRDNSQGWIAKTIIGVIIALLALTGFDAIFNATSNRQNAAEVNGDEITLDQLSEAVNMQRRQLQQQLGKDFDASLLDEKLLREAALKGLIERKLLLQGAKDADFAFSQGSIDQLILQTPEFQVDGKFNADRFDQVIRQMNYNRLQFRQMLEQEMLIGQLRAGLAGSGFVTDAEVEAFARLEKQTRDFATLTLKADPAAVSVSDDEVKAYYDGHSDQFMSPEQVVIEYVELKKSAFFSQVEAKEEDLKAQYQKEISNLAEQRQAAHILVEVNDKLNEEQAKAKIEQIKQRLDKGEDFAALAKEFSDDSGSAANGGDLGFAGPGVYEPAFEESLYALKQGEVSAPVRTQYGWHLIKLLGVQAPDVPSFESLKPKLEHDIKAQQVEQRFVEVSKELEDAAFEASDLAQPAQELNLEVKTSAPFGREGGEGLTANRQVLQAAFSPEVLEDGANSSAIELDPDTVVVLRAKEHKKPEQLALEKVSDSIRQHLQSQKASEAAKTKGDALIASLREGKTPIEQAQDGQSWQVVEAATRSQEGVDPVLLQALFRMAKPAAADKPEFTGVKLNDGDYVVIRLNGVNQSEEKLSEQEKAMYSRFLASRSGQQDFAAFRRQLEEKAKIERF</sequence>
<evidence type="ECO:0000259" key="14">
    <source>
        <dbReference type="PROSITE" id="PS50198"/>
    </source>
</evidence>
<evidence type="ECO:0000256" key="6">
    <source>
        <dbReference type="ARBA" id="ARBA00023136"/>
    </source>
</evidence>
<dbReference type="KEGG" id="plal:FXN65_18005"/>
<dbReference type="EMBL" id="CP043311">
    <property type="protein sequence ID" value="QEY63854.1"/>
    <property type="molecule type" value="Genomic_DNA"/>
</dbReference>
<dbReference type="InterPro" id="IPR027304">
    <property type="entry name" value="Trigger_fact/SurA_dom_sf"/>
</dbReference>
<dbReference type="Gene3D" id="1.10.4030.10">
    <property type="entry name" value="Porin chaperone SurA, peptide-binding domain"/>
    <property type="match status" value="1"/>
</dbReference>
<evidence type="ECO:0000256" key="7">
    <source>
        <dbReference type="ARBA" id="ARBA00023186"/>
    </source>
</evidence>
<comment type="similarity">
    <text evidence="8">Belongs to the PpiD chaperone family.</text>
</comment>